<organism evidence="1 2">
    <name type="scientific">Portunus trituberculatus</name>
    <name type="common">Swimming crab</name>
    <name type="synonym">Neptunus trituberculatus</name>
    <dbReference type="NCBI Taxonomy" id="210409"/>
    <lineage>
        <taxon>Eukaryota</taxon>
        <taxon>Metazoa</taxon>
        <taxon>Ecdysozoa</taxon>
        <taxon>Arthropoda</taxon>
        <taxon>Crustacea</taxon>
        <taxon>Multicrustacea</taxon>
        <taxon>Malacostraca</taxon>
        <taxon>Eumalacostraca</taxon>
        <taxon>Eucarida</taxon>
        <taxon>Decapoda</taxon>
        <taxon>Pleocyemata</taxon>
        <taxon>Brachyura</taxon>
        <taxon>Eubrachyura</taxon>
        <taxon>Portunoidea</taxon>
        <taxon>Portunidae</taxon>
        <taxon>Portuninae</taxon>
        <taxon>Portunus</taxon>
    </lineage>
</organism>
<name>A0A5B7H8Y5_PORTR</name>
<sequence>MHLTHIHTHYLKFKIQIGIPFWVGGPEMSPGRSALLTSLNVVIPPSTLFH</sequence>
<reference evidence="1 2" key="1">
    <citation type="submission" date="2019-05" db="EMBL/GenBank/DDBJ databases">
        <title>Another draft genome of Portunus trituberculatus and its Hox gene families provides insights of decapod evolution.</title>
        <authorList>
            <person name="Jeong J.-H."/>
            <person name="Song I."/>
            <person name="Kim S."/>
            <person name="Choi T."/>
            <person name="Kim D."/>
            <person name="Ryu S."/>
            <person name="Kim W."/>
        </authorList>
    </citation>
    <scope>NUCLEOTIDE SEQUENCE [LARGE SCALE GENOMIC DNA]</scope>
    <source>
        <tissue evidence="1">Muscle</tissue>
    </source>
</reference>
<protein>
    <submittedName>
        <fullName evidence="1">Uncharacterized protein</fullName>
    </submittedName>
</protein>
<accession>A0A5B7H8Y5</accession>
<proteinExistence type="predicted"/>
<dbReference type="Proteomes" id="UP000324222">
    <property type="component" value="Unassembled WGS sequence"/>
</dbReference>
<comment type="caution">
    <text evidence="1">The sequence shown here is derived from an EMBL/GenBank/DDBJ whole genome shotgun (WGS) entry which is preliminary data.</text>
</comment>
<evidence type="ECO:0000313" key="2">
    <source>
        <dbReference type="Proteomes" id="UP000324222"/>
    </source>
</evidence>
<dbReference type="AlphaFoldDB" id="A0A5B7H8Y5"/>
<evidence type="ECO:0000313" key="1">
    <source>
        <dbReference type="EMBL" id="MPC65264.1"/>
    </source>
</evidence>
<dbReference type="EMBL" id="VSRR010023132">
    <property type="protein sequence ID" value="MPC65264.1"/>
    <property type="molecule type" value="Genomic_DNA"/>
</dbReference>
<gene>
    <name evidence="1" type="ORF">E2C01_059397</name>
</gene>
<keyword evidence="2" id="KW-1185">Reference proteome</keyword>